<sequence length="123" mass="13795">MAEIIVNPRKPESGVNLKLDILCIIISNISEFFCFCVPFGDVDFHHYLQDIRNIKEQKIISNSLIWNDVTRLNPSAALATKKTSASPSSTCAMEPPDCPDGYDEDLRLCTAVKDLIQRTSQSY</sequence>
<keyword evidence="2" id="KW-1185">Reference proteome</keyword>
<organism evidence="1 2">
    <name type="scientific">Caerostris extrusa</name>
    <name type="common">Bark spider</name>
    <name type="synonym">Caerostris bankana</name>
    <dbReference type="NCBI Taxonomy" id="172846"/>
    <lineage>
        <taxon>Eukaryota</taxon>
        <taxon>Metazoa</taxon>
        <taxon>Ecdysozoa</taxon>
        <taxon>Arthropoda</taxon>
        <taxon>Chelicerata</taxon>
        <taxon>Arachnida</taxon>
        <taxon>Araneae</taxon>
        <taxon>Araneomorphae</taxon>
        <taxon>Entelegynae</taxon>
        <taxon>Araneoidea</taxon>
        <taxon>Araneidae</taxon>
        <taxon>Caerostris</taxon>
    </lineage>
</organism>
<dbReference type="AlphaFoldDB" id="A0AAV4VW33"/>
<dbReference type="EMBL" id="BPLR01015204">
    <property type="protein sequence ID" value="GIY74333.1"/>
    <property type="molecule type" value="Genomic_DNA"/>
</dbReference>
<accession>A0AAV4VW33</accession>
<evidence type="ECO:0000313" key="1">
    <source>
        <dbReference type="EMBL" id="GIY74333.1"/>
    </source>
</evidence>
<reference evidence="1 2" key="1">
    <citation type="submission" date="2021-06" db="EMBL/GenBank/DDBJ databases">
        <title>Caerostris extrusa draft genome.</title>
        <authorList>
            <person name="Kono N."/>
            <person name="Arakawa K."/>
        </authorList>
    </citation>
    <scope>NUCLEOTIDE SEQUENCE [LARGE SCALE GENOMIC DNA]</scope>
</reference>
<gene>
    <name evidence="1" type="ORF">CEXT_789341</name>
</gene>
<name>A0AAV4VW33_CAEEX</name>
<dbReference type="Proteomes" id="UP001054945">
    <property type="component" value="Unassembled WGS sequence"/>
</dbReference>
<evidence type="ECO:0000313" key="2">
    <source>
        <dbReference type="Proteomes" id="UP001054945"/>
    </source>
</evidence>
<comment type="caution">
    <text evidence="1">The sequence shown here is derived from an EMBL/GenBank/DDBJ whole genome shotgun (WGS) entry which is preliminary data.</text>
</comment>
<protein>
    <submittedName>
        <fullName evidence="1">Uncharacterized protein</fullName>
    </submittedName>
</protein>
<proteinExistence type="predicted"/>